<dbReference type="RefSeq" id="WP_274051721.1">
    <property type="nucleotide sequence ID" value="NZ_CP059693.1"/>
</dbReference>
<feature type="transmembrane region" description="Helical" evidence="1">
    <location>
        <begin position="25"/>
        <end position="48"/>
    </location>
</feature>
<accession>A0ABY7VD30</accession>
<keyword evidence="1" id="KW-0472">Membrane</keyword>
<organism evidence="2 3">
    <name type="scientific">Thalassomonas haliotis</name>
    <dbReference type="NCBI Taxonomy" id="485448"/>
    <lineage>
        <taxon>Bacteria</taxon>
        <taxon>Pseudomonadati</taxon>
        <taxon>Pseudomonadota</taxon>
        <taxon>Gammaproteobacteria</taxon>
        <taxon>Alteromonadales</taxon>
        <taxon>Colwelliaceae</taxon>
        <taxon>Thalassomonas</taxon>
    </lineage>
</organism>
<gene>
    <name evidence="2" type="ORF">H3N35_25765</name>
</gene>
<keyword evidence="1" id="KW-1133">Transmembrane helix</keyword>
<feature type="transmembrane region" description="Helical" evidence="1">
    <location>
        <begin position="68"/>
        <end position="87"/>
    </location>
</feature>
<sequence length="107" mass="12455">MEKKPFIFSPQEAKDWLRDKQKGKLFYSLISGGKCVGLPIYLLVLTVQYIRLFGFQIANTSTDEWHEFLYIAAPTLGVIALIASYYVGSKVWNKNQENYIKYEEKHN</sequence>
<protein>
    <submittedName>
        <fullName evidence="2">Uncharacterized protein</fullName>
    </submittedName>
</protein>
<evidence type="ECO:0000313" key="2">
    <source>
        <dbReference type="EMBL" id="WDE11570.1"/>
    </source>
</evidence>
<reference evidence="2 3" key="1">
    <citation type="journal article" date="2022" name="Mar. Drugs">
        <title>Bioassay-Guided Fractionation Leads to the Detection of Cholic Acid Generated by the Rare Thalassomonas sp.</title>
        <authorList>
            <person name="Pheiffer F."/>
            <person name="Schneider Y.K."/>
            <person name="Hansen E.H."/>
            <person name="Andersen J.H."/>
            <person name="Isaksson J."/>
            <person name="Busche T."/>
            <person name="R C."/>
            <person name="Kalinowski J."/>
            <person name="Zyl L.V."/>
            <person name="Trindade M."/>
        </authorList>
    </citation>
    <scope>NUCLEOTIDE SEQUENCE [LARGE SCALE GENOMIC DNA]</scope>
    <source>
        <strain evidence="2 3">A5K-61T</strain>
    </source>
</reference>
<proteinExistence type="predicted"/>
<keyword evidence="3" id="KW-1185">Reference proteome</keyword>
<dbReference type="EMBL" id="CP059693">
    <property type="protein sequence ID" value="WDE11570.1"/>
    <property type="molecule type" value="Genomic_DNA"/>
</dbReference>
<evidence type="ECO:0000256" key="1">
    <source>
        <dbReference type="SAM" id="Phobius"/>
    </source>
</evidence>
<name>A0ABY7VD30_9GAMM</name>
<evidence type="ECO:0000313" key="3">
    <source>
        <dbReference type="Proteomes" id="UP001215231"/>
    </source>
</evidence>
<keyword evidence="1" id="KW-0812">Transmembrane</keyword>
<dbReference type="Proteomes" id="UP001215231">
    <property type="component" value="Chromosome"/>
</dbReference>